<protein>
    <submittedName>
        <fullName evidence="1">Zinc/iron-chelating domain-containing protein</fullName>
    </submittedName>
</protein>
<accession>A0AAX0WQK2</accession>
<evidence type="ECO:0000313" key="1">
    <source>
        <dbReference type="EMBL" id="PND04048.1"/>
    </source>
</evidence>
<dbReference type="Proteomes" id="UP000236075">
    <property type="component" value="Unassembled WGS sequence"/>
</dbReference>
<sequence length="166" mass="18016">MARGKCRQGKAGGMAPAAGMLMEVRRLLDEGAFRASRAQRFCTGAADCCRFRLTGETPHVTLGEAWVAWKAWRASGRTRLELPPDGSCPFLSGQGRCMIYEGRPLACRTHFCVPAGGALPRREVIDLIHALEDIDAALGGDGAARLPEAVERLSRKGPADGRKRRR</sequence>
<comment type="caution">
    <text evidence="1">The sequence shown here is derived from an EMBL/GenBank/DDBJ whole genome shotgun (WGS) entry which is preliminary data.</text>
</comment>
<reference evidence="1 2" key="1">
    <citation type="journal article" date="2017" name="BMC Genomics">
        <title>Genome sequencing of 39 Akkermansia muciniphila isolates reveals its population structure, genomic and functional diverisity, and global distribution in mammalian gut microbiotas.</title>
        <authorList>
            <person name="Guo X."/>
            <person name="Li S."/>
            <person name="Zhang J."/>
            <person name="Wu F."/>
            <person name="Li X."/>
            <person name="Wu D."/>
            <person name="Zhang M."/>
            <person name="Ou Z."/>
            <person name="Jie Z."/>
            <person name="Yan Q."/>
            <person name="Li P."/>
            <person name="Yi J."/>
            <person name="Peng Y."/>
        </authorList>
    </citation>
    <scope>NUCLEOTIDE SEQUENCE [LARGE SCALE GENOMIC DNA]</scope>
    <source>
        <strain evidence="1 2">GP28</strain>
    </source>
</reference>
<gene>
    <name evidence="1" type="ORF">CXT95_04555</name>
</gene>
<dbReference type="Pfam" id="PF03692">
    <property type="entry name" value="CxxCxxCC"/>
    <property type="match status" value="1"/>
</dbReference>
<evidence type="ECO:0000313" key="2">
    <source>
        <dbReference type="Proteomes" id="UP000236075"/>
    </source>
</evidence>
<name>A0AAX0WQK2_9BACT</name>
<dbReference type="AlphaFoldDB" id="A0AAX0WQK2"/>
<dbReference type="RefSeq" id="WP_099421489.1">
    <property type="nucleotide sequence ID" value="NZ_CP015409.2"/>
</dbReference>
<dbReference type="InterPro" id="IPR005358">
    <property type="entry name" value="Puta_zinc/iron-chelating_dom"/>
</dbReference>
<proteinExistence type="predicted"/>
<organism evidence="1 2">
    <name type="scientific">Akkermansia muciniphila</name>
    <dbReference type="NCBI Taxonomy" id="239935"/>
    <lineage>
        <taxon>Bacteria</taxon>
        <taxon>Pseudomonadati</taxon>
        <taxon>Verrucomicrobiota</taxon>
        <taxon>Verrucomicrobiia</taxon>
        <taxon>Verrucomicrobiales</taxon>
        <taxon>Akkermansiaceae</taxon>
        <taxon>Akkermansia</taxon>
    </lineage>
</organism>
<dbReference type="EMBL" id="PJLB01000005">
    <property type="protein sequence ID" value="PND04048.1"/>
    <property type="molecule type" value="Genomic_DNA"/>
</dbReference>